<dbReference type="Pfam" id="PF00169">
    <property type="entry name" value="PH"/>
    <property type="match status" value="1"/>
</dbReference>
<feature type="compositionally biased region" description="Basic and acidic residues" evidence="2">
    <location>
        <begin position="240"/>
        <end position="251"/>
    </location>
</feature>
<keyword evidence="1" id="KW-0175">Coiled coil</keyword>
<proteinExistence type="predicted"/>
<dbReference type="CDD" id="cd01263">
    <property type="entry name" value="PH_anillin"/>
    <property type="match status" value="1"/>
</dbReference>
<dbReference type="InterPro" id="IPR001849">
    <property type="entry name" value="PH_domain"/>
</dbReference>
<feature type="compositionally biased region" description="Polar residues" evidence="2">
    <location>
        <begin position="1"/>
        <end position="11"/>
    </location>
</feature>
<feature type="compositionally biased region" description="Polar residues" evidence="2">
    <location>
        <begin position="229"/>
        <end position="239"/>
    </location>
</feature>
<dbReference type="InterPro" id="IPR037840">
    <property type="entry name" value="PH_Anillin"/>
</dbReference>
<name>A0A8R1HPM8_CAEJA</name>
<dbReference type="Proteomes" id="UP000005237">
    <property type="component" value="Unassembled WGS sequence"/>
</dbReference>
<evidence type="ECO:0000313" key="4">
    <source>
        <dbReference type="EnsemblMetazoa" id="CJA03345.1"/>
    </source>
</evidence>
<sequence>MKKRLISSNRAKTQEVVPPTSQFERRYESRAYSGELPTENGIFGTQKPLFENSELFGRQATEDLSRIPWYRSNNSQNNLESSTTYITHSKNNNIDYEIFSGQKRIVDLNEHSKLTNLLTLEAVQSECLPIPHHSPPITEDAGSRITHYTASTFHDDFLATEESSIRGKIDRLFDFVESDDSRKTIHAPLYFESKTSTDTSGIGHSKEHRHPFLLNFEEPSMFKRDPSSLRGNQQHQKITSTDRRNTVSGPELDHFASDLEYSLAQYRERQKEHVRRRIPSADEPKFFRSPFLSNQHADQSINSYRKKRFLGSSTDGSKGPISNYSMDLPRKAFTTSTPIDSPQRKVSNSTKDRYYPELTFNQMSNSHVPNDTFLSSISRVSEVDKDVEMMRKINRLAYMIENTQKQMSMSEAALMDAIKMGRKNQGVAAHRSILITRETLRLQRTELRRLHAFSSARRPLPPIAKELKGSVVFKNVVVYLNKLFVYRMNGKNDSSSYSFVAIFKYGSQVEATELVPLEGILGEETNDKLAFETKIKFSDVPIDFMVTMEIYAMRVTPNKPAELSIGTSLANMCKSLMGPPQKKSATSSADTAFKFRGRLVLDRDAAGDRVHFFDNVTYPLEGTVMITTECSRLPEAFEVDFRGFLTMYHSMNKTASWERYWAVLRRGVVFFWKYPDDEQMGRETKMQIDLTKCTNNAIEKCGFDLCPRTNTFAIDVLVDTYDCDTIENGVEKRRVLLSADSSQMLTEWLFNLNRTLDVIRGPI</sequence>
<dbReference type="GO" id="GO:0000915">
    <property type="term" value="P:actomyosin contractile ring assembly"/>
    <property type="evidence" value="ECO:0007669"/>
    <property type="project" value="TreeGrafter"/>
</dbReference>
<feature type="region of interest" description="Disordered" evidence="2">
    <location>
        <begin position="1"/>
        <end position="24"/>
    </location>
</feature>
<dbReference type="GO" id="GO:0000281">
    <property type="term" value="P:mitotic cytokinesis"/>
    <property type="evidence" value="ECO:0007669"/>
    <property type="project" value="TreeGrafter"/>
</dbReference>
<dbReference type="Gene3D" id="2.30.29.30">
    <property type="entry name" value="Pleckstrin-homology domain (PH domain)/Phosphotyrosine-binding domain (PTB)"/>
    <property type="match status" value="1"/>
</dbReference>
<dbReference type="Pfam" id="PF08174">
    <property type="entry name" value="Anillin"/>
    <property type="match status" value="1"/>
</dbReference>
<dbReference type="SUPFAM" id="SSF50729">
    <property type="entry name" value="PH domain-like"/>
    <property type="match status" value="1"/>
</dbReference>
<evidence type="ECO:0000259" key="3">
    <source>
        <dbReference type="PROSITE" id="PS50003"/>
    </source>
</evidence>
<dbReference type="EnsemblMetazoa" id="CJA03345.1">
    <property type="protein sequence ID" value="CJA03345.1"/>
    <property type="gene ID" value="WBGene00122549"/>
</dbReference>
<evidence type="ECO:0000256" key="1">
    <source>
        <dbReference type="ARBA" id="ARBA00023054"/>
    </source>
</evidence>
<dbReference type="InterPro" id="IPR012966">
    <property type="entry name" value="AHD"/>
</dbReference>
<feature type="domain" description="PH" evidence="3">
    <location>
        <begin position="638"/>
        <end position="757"/>
    </location>
</feature>
<dbReference type="FunFam" id="2.30.29.30:FF:000111">
    <property type="entry name" value="anillin isoform X1"/>
    <property type="match status" value="1"/>
</dbReference>
<dbReference type="AlphaFoldDB" id="A0A8R1HPM8"/>
<organism evidence="4 5">
    <name type="scientific">Caenorhabditis japonica</name>
    <dbReference type="NCBI Taxonomy" id="281687"/>
    <lineage>
        <taxon>Eukaryota</taxon>
        <taxon>Metazoa</taxon>
        <taxon>Ecdysozoa</taxon>
        <taxon>Nematoda</taxon>
        <taxon>Chromadorea</taxon>
        <taxon>Rhabditida</taxon>
        <taxon>Rhabditina</taxon>
        <taxon>Rhabditomorpha</taxon>
        <taxon>Rhabditoidea</taxon>
        <taxon>Rhabditidae</taxon>
        <taxon>Peloderinae</taxon>
        <taxon>Caenorhabditis</taxon>
    </lineage>
</organism>
<dbReference type="InterPro" id="IPR051364">
    <property type="entry name" value="Cytokinesis/Rho-signaling"/>
</dbReference>
<dbReference type="PANTHER" id="PTHR21538:SF23">
    <property type="entry name" value="ANILLIN"/>
    <property type="match status" value="1"/>
</dbReference>
<dbReference type="SMART" id="SM00233">
    <property type="entry name" value="PH"/>
    <property type="match status" value="1"/>
</dbReference>
<evidence type="ECO:0000313" key="5">
    <source>
        <dbReference type="Proteomes" id="UP000005237"/>
    </source>
</evidence>
<reference evidence="5" key="1">
    <citation type="submission" date="2010-08" db="EMBL/GenBank/DDBJ databases">
        <authorList>
            <consortium name="Caenorhabditis japonica Sequencing Consortium"/>
            <person name="Wilson R.K."/>
        </authorList>
    </citation>
    <scope>NUCLEOTIDE SEQUENCE [LARGE SCALE GENOMIC DNA]</scope>
    <source>
        <strain evidence="5">DF5081</strain>
    </source>
</reference>
<reference evidence="4" key="2">
    <citation type="submission" date="2022-06" db="UniProtKB">
        <authorList>
            <consortium name="EnsemblMetazoa"/>
        </authorList>
    </citation>
    <scope>IDENTIFICATION</scope>
    <source>
        <strain evidence="4">DF5081</strain>
    </source>
</reference>
<evidence type="ECO:0000256" key="2">
    <source>
        <dbReference type="SAM" id="MobiDB-lite"/>
    </source>
</evidence>
<feature type="region of interest" description="Disordered" evidence="2">
    <location>
        <begin position="224"/>
        <end position="251"/>
    </location>
</feature>
<dbReference type="InterPro" id="IPR011993">
    <property type="entry name" value="PH-like_dom_sf"/>
</dbReference>
<dbReference type="GO" id="GO:0031106">
    <property type="term" value="P:septin ring organization"/>
    <property type="evidence" value="ECO:0007669"/>
    <property type="project" value="TreeGrafter"/>
</dbReference>
<accession>A0A8R1HPM8</accession>
<dbReference type="PROSITE" id="PS50003">
    <property type="entry name" value="PH_DOMAIN"/>
    <property type="match status" value="1"/>
</dbReference>
<keyword evidence="5" id="KW-1185">Reference proteome</keyword>
<dbReference type="GO" id="GO:0005826">
    <property type="term" value="C:actomyosin contractile ring"/>
    <property type="evidence" value="ECO:0007669"/>
    <property type="project" value="TreeGrafter"/>
</dbReference>
<protein>
    <submittedName>
        <fullName evidence="4">PH domain-containing protein</fullName>
    </submittedName>
</protein>
<dbReference type="PANTHER" id="PTHR21538">
    <property type="entry name" value="ANILLIN/RHOTEKIN RTKN"/>
    <property type="match status" value="1"/>
</dbReference>